<evidence type="ECO:0008006" key="3">
    <source>
        <dbReference type="Google" id="ProtNLM"/>
    </source>
</evidence>
<dbReference type="RefSeq" id="WP_145399537.1">
    <property type="nucleotide sequence ID" value="NZ_VLKU01000013.1"/>
</dbReference>
<protein>
    <recommendedName>
        <fullName evidence="3">DUF1127 domain-containing protein</fullName>
    </recommendedName>
</protein>
<keyword evidence="2" id="KW-1185">Reference proteome</keyword>
<gene>
    <name evidence="1" type="ORF">IQ24_03467</name>
</gene>
<name>A0A562NC21_9RHOB</name>
<evidence type="ECO:0000313" key="1">
    <source>
        <dbReference type="EMBL" id="TWI29653.1"/>
    </source>
</evidence>
<proteinExistence type="predicted"/>
<dbReference type="EMBL" id="VLKU01000013">
    <property type="protein sequence ID" value="TWI29653.1"/>
    <property type="molecule type" value="Genomic_DNA"/>
</dbReference>
<reference evidence="1 2" key="1">
    <citation type="journal article" date="2015" name="Stand. Genomic Sci.">
        <title>Genomic Encyclopedia of Bacterial and Archaeal Type Strains, Phase III: the genomes of soil and plant-associated and newly described type strains.</title>
        <authorList>
            <person name="Whitman W.B."/>
            <person name="Woyke T."/>
            <person name="Klenk H.P."/>
            <person name="Zhou Y."/>
            <person name="Lilburn T.G."/>
            <person name="Beck B.J."/>
            <person name="De Vos P."/>
            <person name="Vandamme P."/>
            <person name="Eisen J.A."/>
            <person name="Garrity G."/>
            <person name="Hugenholtz P."/>
            <person name="Kyrpides N.C."/>
        </authorList>
    </citation>
    <scope>NUCLEOTIDE SEQUENCE [LARGE SCALE GENOMIC DNA]</scope>
    <source>
        <strain evidence="1 2">CGMCC 1.5364</strain>
    </source>
</reference>
<dbReference type="AlphaFoldDB" id="A0A562NC21"/>
<accession>A0A562NC21</accession>
<evidence type="ECO:0000313" key="2">
    <source>
        <dbReference type="Proteomes" id="UP000316225"/>
    </source>
</evidence>
<sequence>MTAHCTESRRPAFALPNWLGRLFRSPAPTRAMTRAEALEDPATRRILANLSDDLRRDLGLDLNSAPQEPTKLVGDALRRHLF</sequence>
<dbReference type="Proteomes" id="UP000316225">
    <property type="component" value="Unassembled WGS sequence"/>
</dbReference>
<organism evidence="1 2">
    <name type="scientific">Paracoccus sulfuroxidans</name>
    <dbReference type="NCBI Taxonomy" id="384678"/>
    <lineage>
        <taxon>Bacteria</taxon>
        <taxon>Pseudomonadati</taxon>
        <taxon>Pseudomonadota</taxon>
        <taxon>Alphaproteobacteria</taxon>
        <taxon>Rhodobacterales</taxon>
        <taxon>Paracoccaceae</taxon>
        <taxon>Paracoccus</taxon>
    </lineage>
</organism>
<comment type="caution">
    <text evidence="1">The sequence shown here is derived from an EMBL/GenBank/DDBJ whole genome shotgun (WGS) entry which is preliminary data.</text>
</comment>